<protein>
    <submittedName>
        <fullName evidence="6">Proteasome non-atpase regulatory subunit 3</fullName>
    </submittedName>
</protein>
<evidence type="ECO:0000256" key="4">
    <source>
        <dbReference type="ARBA" id="ARBA00023242"/>
    </source>
</evidence>
<keyword evidence="4" id="KW-0539">Nucleus</keyword>
<evidence type="ECO:0000256" key="3">
    <source>
        <dbReference type="ARBA" id="ARBA00022490"/>
    </source>
</evidence>
<sequence>MNEREHVAELVELLGRLNTSREEAIEQYERRAFTFMKNIRPETFDSLNFDSELERIATYPIILGGLFMKKEFKKIDKIVNEDLLPYLIGKKRIYDYFIGLIVKFFYLARKNESQDNSTLFSLLVTNKELGNEYTVSVITNCLLDMLTSNKIFQRIENTITTTSEQARYNYYNGIISMVEGDYNSALKCFHTSIILSTNRDLVLGAEKRVILCMLLSSDYNIPYTYKPSLRTYFELASAVKNAGIKKFEEALEKSKDELMSQGLYFVARRLSQNVIQEGIRRISIVYSRISYVDIAYLLDINPEEAEYLVKRTIRKGLIKGKVIDGVFHSLKEDKSTTDIGIGIRDCIQLTKYIQEHMRYPVIEPLCYEKVSKVHEK</sequence>
<evidence type="ECO:0000256" key="2">
    <source>
        <dbReference type="ARBA" id="ARBA00004496"/>
    </source>
</evidence>
<reference evidence="6" key="1">
    <citation type="submission" date="2021-05" db="EMBL/GenBank/DDBJ databases">
        <title>Encephalitozoon hellem ATCC 50604 Complete Genome.</title>
        <authorList>
            <person name="Mascarenhas dos Santos A.C."/>
            <person name="Julian A.T."/>
            <person name="Pombert J.-F."/>
        </authorList>
    </citation>
    <scope>NUCLEOTIDE SEQUENCE</scope>
    <source>
        <strain evidence="6">ATCC 50604</strain>
    </source>
</reference>
<dbReference type="SMART" id="SM00753">
    <property type="entry name" value="PAM"/>
    <property type="match status" value="1"/>
</dbReference>
<dbReference type="Proteomes" id="UP001059546">
    <property type="component" value="Chromosome V"/>
</dbReference>
<organism evidence="6 7">
    <name type="scientific">Encephalitozoon hellem</name>
    <name type="common">Microsporidian parasite</name>
    <dbReference type="NCBI Taxonomy" id="27973"/>
    <lineage>
        <taxon>Eukaryota</taxon>
        <taxon>Fungi</taxon>
        <taxon>Fungi incertae sedis</taxon>
        <taxon>Microsporidia</taxon>
        <taxon>Unikaryonidae</taxon>
        <taxon>Encephalitozoon</taxon>
    </lineage>
</organism>
<dbReference type="GO" id="GO:0005737">
    <property type="term" value="C:cytoplasm"/>
    <property type="evidence" value="ECO:0007669"/>
    <property type="project" value="UniProtKB-SubCell"/>
</dbReference>
<dbReference type="AlphaFoldDB" id="A0A9Q9C658"/>
<dbReference type="PROSITE" id="PS50250">
    <property type="entry name" value="PCI"/>
    <property type="match status" value="1"/>
</dbReference>
<keyword evidence="3" id="KW-0963">Cytoplasm</keyword>
<evidence type="ECO:0000313" key="6">
    <source>
        <dbReference type="EMBL" id="UTX43257.1"/>
    </source>
</evidence>
<dbReference type="GO" id="GO:0008180">
    <property type="term" value="C:COP9 signalosome"/>
    <property type="evidence" value="ECO:0007669"/>
    <property type="project" value="TreeGrafter"/>
</dbReference>
<dbReference type="InterPro" id="IPR036390">
    <property type="entry name" value="WH_DNA-bd_sf"/>
</dbReference>
<accession>A0A9Q9C658</accession>
<gene>
    <name evidence="6" type="ORF">GPU96_05g09980</name>
</gene>
<dbReference type="Pfam" id="PF01399">
    <property type="entry name" value="PCI"/>
    <property type="match status" value="1"/>
</dbReference>
<dbReference type="GO" id="GO:0006511">
    <property type="term" value="P:ubiquitin-dependent protein catabolic process"/>
    <property type="evidence" value="ECO:0007669"/>
    <property type="project" value="TreeGrafter"/>
</dbReference>
<name>A0A9Q9C658_ENCHE</name>
<evidence type="ECO:0000256" key="1">
    <source>
        <dbReference type="ARBA" id="ARBA00004123"/>
    </source>
</evidence>
<dbReference type="EMBL" id="CP075151">
    <property type="protein sequence ID" value="UTX43257.1"/>
    <property type="molecule type" value="Genomic_DNA"/>
</dbReference>
<comment type="subcellular location">
    <subcellularLocation>
        <location evidence="2">Cytoplasm</location>
    </subcellularLocation>
    <subcellularLocation>
        <location evidence="1">Nucleus</location>
    </subcellularLocation>
</comment>
<dbReference type="Gene3D" id="1.25.40.570">
    <property type="match status" value="1"/>
</dbReference>
<dbReference type="GO" id="GO:0000502">
    <property type="term" value="C:proteasome complex"/>
    <property type="evidence" value="ECO:0007669"/>
    <property type="project" value="UniProtKB-KW"/>
</dbReference>
<evidence type="ECO:0000313" key="7">
    <source>
        <dbReference type="Proteomes" id="UP001059546"/>
    </source>
</evidence>
<dbReference type="PANTHER" id="PTHR10758">
    <property type="entry name" value="26S PROTEASOME NON-ATPASE REGULATORY SUBUNIT 3/COP9 SIGNALOSOME COMPLEX SUBUNIT 3"/>
    <property type="match status" value="1"/>
</dbReference>
<feature type="domain" description="PCI" evidence="5">
    <location>
        <begin position="159"/>
        <end position="336"/>
    </location>
</feature>
<dbReference type="InterPro" id="IPR050756">
    <property type="entry name" value="CSN3"/>
</dbReference>
<dbReference type="PANTHER" id="PTHR10758:SF1">
    <property type="entry name" value="COP9 SIGNALOSOME COMPLEX SUBUNIT 3"/>
    <property type="match status" value="1"/>
</dbReference>
<proteinExistence type="predicted"/>
<keyword evidence="6" id="KW-0647">Proteasome</keyword>
<evidence type="ECO:0000259" key="5">
    <source>
        <dbReference type="PROSITE" id="PS50250"/>
    </source>
</evidence>
<dbReference type="SUPFAM" id="SSF46785">
    <property type="entry name" value="Winged helix' DNA-binding domain"/>
    <property type="match status" value="1"/>
</dbReference>
<dbReference type="InterPro" id="IPR000717">
    <property type="entry name" value="PCI_dom"/>
</dbReference>